<dbReference type="InterPro" id="IPR001806">
    <property type="entry name" value="Small_GTPase"/>
</dbReference>
<reference evidence="14" key="1">
    <citation type="journal article" date="2023" name="Mol. Phylogenet. Evol.">
        <title>Genome-scale phylogeny and comparative genomics of the fungal order Sordariales.</title>
        <authorList>
            <person name="Hensen N."/>
            <person name="Bonometti L."/>
            <person name="Westerberg I."/>
            <person name="Brannstrom I.O."/>
            <person name="Guillou S."/>
            <person name="Cros-Aarteil S."/>
            <person name="Calhoun S."/>
            <person name="Haridas S."/>
            <person name="Kuo A."/>
            <person name="Mondo S."/>
            <person name="Pangilinan J."/>
            <person name="Riley R."/>
            <person name="LaButti K."/>
            <person name="Andreopoulos B."/>
            <person name="Lipzen A."/>
            <person name="Chen C."/>
            <person name="Yan M."/>
            <person name="Daum C."/>
            <person name="Ng V."/>
            <person name="Clum A."/>
            <person name="Steindorff A."/>
            <person name="Ohm R.A."/>
            <person name="Martin F."/>
            <person name="Silar P."/>
            <person name="Natvig D.O."/>
            <person name="Lalanne C."/>
            <person name="Gautier V."/>
            <person name="Ament-Velasquez S.L."/>
            <person name="Kruys A."/>
            <person name="Hutchinson M.I."/>
            <person name="Powell A.J."/>
            <person name="Barry K."/>
            <person name="Miller A.N."/>
            <person name="Grigoriev I.V."/>
            <person name="Debuchy R."/>
            <person name="Gladieux P."/>
            <person name="Hiltunen Thoren M."/>
            <person name="Johannesson H."/>
        </authorList>
    </citation>
    <scope>NUCLEOTIDE SEQUENCE</scope>
    <source>
        <strain evidence="14">CBS 123565</strain>
    </source>
</reference>
<dbReference type="SUPFAM" id="SSF52540">
    <property type="entry name" value="P-loop containing nucleoside triphosphate hydrolases"/>
    <property type="match status" value="1"/>
</dbReference>
<proteinExistence type="inferred from homology"/>
<evidence type="ECO:0000256" key="4">
    <source>
        <dbReference type="ARBA" id="ARBA00022475"/>
    </source>
</evidence>
<keyword evidence="15" id="KW-1185">Reference proteome</keyword>
<evidence type="ECO:0000313" key="15">
    <source>
        <dbReference type="Proteomes" id="UP001304895"/>
    </source>
</evidence>
<dbReference type="FunFam" id="3.40.50.300:FF:000631">
    <property type="entry name" value="Ras small monomeric GTPase"/>
    <property type="match status" value="1"/>
</dbReference>
<keyword evidence="7" id="KW-0378">Hydrolase</keyword>
<evidence type="ECO:0000256" key="11">
    <source>
        <dbReference type="ARBA" id="ARBA00023289"/>
    </source>
</evidence>
<dbReference type="GO" id="GO:0003925">
    <property type="term" value="F:G protein activity"/>
    <property type="evidence" value="ECO:0007669"/>
    <property type="project" value="UniProtKB-EC"/>
</dbReference>
<evidence type="ECO:0000256" key="13">
    <source>
        <dbReference type="ARBA" id="ARBA00072720"/>
    </source>
</evidence>
<dbReference type="Proteomes" id="UP001304895">
    <property type="component" value="Unassembled WGS sequence"/>
</dbReference>
<reference evidence="14" key="2">
    <citation type="submission" date="2023-05" db="EMBL/GenBank/DDBJ databases">
        <authorList>
            <consortium name="Lawrence Berkeley National Laboratory"/>
            <person name="Steindorff A."/>
            <person name="Hensen N."/>
            <person name="Bonometti L."/>
            <person name="Westerberg I."/>
            <person name="Brannstrom I.O."/>
            <person name="Guillou S."/>
            <person name="Cros-Aarteil S."/>
            <person name="Calhoun S."/>
            <person name="Haridas S."/>
            <person name="Kuo A."/>
            <person name="Mondo S."/>
            <person name="Pangilinan J."/>
            <person name="Riley R."/>
            <person name="Labutti K."/>
            <person name="Andreopoulos B."/>
            <person name="Lipzen A."/>
            <person name="Chen C."/>
            <person name="Yanf M."/>
            <person name="Daum C."/>
            <person name="Ng V."/>
            <person name="Clum A."/>
            <person name="Ohm R."/>
            <person name="Martin F."/>
            <person name="Silar P."/>
            <person name="Natvig D."/>
            <person name="Lalanne C."/>
            <person name="Gautier V."/>
            <person name="Ament-Velasquez S.L."/>
            <person name="Kruys A."/>
            <person name="Hutchinson M.I."/>
            <person name="Powell A.J."/>
            <person name="Barry K."/>
            <person name="Miller A.N."/>
            <person name="Grigoriev I.V."/>
            <person name="Debuchy R."/>
            <person name="Gladieux P."/>
            <person name="Thoren M.H."/>
            <person name="Johannesson H."/>
        </authorList>
    </citation>
    <scope>NUCLEOTIDE SEQUENCE</scope>
    <source>
        <strain evidence="14">CBS 123565</strain>
    </source>
</reference>
<dbReference type="SMART" id="SM00173">
    <property type="entry name" value="RAS"/>
    <property type="match status" value="1"/>
</dbReference>
<dbReference type="InterPro" id="IPR027417">
    <property type="entry name" value="P-loop_NTPase"/>
</dbReference>
<protein>
    <recommendedName>
        <fullName evidence="13">Ras-related protein RSR1</fullName>
        <ecNumber evidence="3">3.6.5.2</ecNumber>
    </recommendedName>
</protein>
<dbReference type="GO" id="GO:0007165">
    <property type="term" value="P:signal transduction"/>
    <property type="evidence" value="ECO:0007669"/>
    <property type="project" value="InterPro"/>
</dbReference>
<evidence type="ECO:0000256" key="9">
    <source>
        <dbReference type="ARBA" id="ARBA00023136"/>
    </source>
</evidence>
<keyword evidence="11" id="KW-0636">Prenylation</keyword>
<evidence type="ECO:0000256" key="8">
    <source>
        <dbReference type="ARBA" id="ARBA00023134"/>
    </source>
</evidence>
<dbReference type="Gene3D" id="3.40.50.300">
    <property type="entry name" value="P-loop containing nucleotide triphosphate hydrolases"/>
    <property type="match status" value="1"/>
</dbReference>
<dbReference type="PRINTS" id="PR00449">
    <property type="entry name" value="RASTRNSFRMNG"/>
</dbReference>
<evidence type="ECO:0000256" key="3">
    <source>
        <dbReference type="ARBA" id="ARBA00011984"/>
    </source>
</evidence>
<dbReference type="EC" id="3.6.5.2" evidence="3"/>
<organism evidence="14 15">
    <name type="scientific">Trichocladium antarcticum</name>
    <dbReference type="NCBI Taxonomy" id="1450529"/>
    <lineage>
        <taxon>Eukaryota</taxon>
        <taxon>Fungi</taxon>
        <taxon>Dikarya</taxon>
        <taxon>Ascomycota</taxon>
        <taxon>Pezizomycotina</taxon>
        <taxon>Sordariomycetes</taxon>
        <taxon>Sordariomycetidae</taxon>
        <taxon>Sordariales</taxon>
        <taxon>Chaetomiaceae</taxon>
        <taxon>Trichocladium</taxon>
    </lineage>
</organism>
<dbReference type="InterPro" id="IPR020849">
    <property type="entry name" value="Small_GTPase_Ras-type"/>
</dbReference>
<keyword evidence="8" id="KW-0342">GTP-binding</keyword>
<dbReference type="SMART" id="SM00174">
    <property type="entry name" value="RHO"/>
    <property type="match status" value="1"/>
</dbReference>
<evidence type="ECO:0000256" key="12">
    <source>
        <dbReference type="ARBA" id="ARBA00048098"/>
    </source>
</evidence>
<dbReference type="SMART" id="SM00176">
    <property type="entry name" value="RAN"/>
    <property type="match status" value="1"/>
</dbReference>
<dbReference type="PROSITE" id="PS51419">
    <property type="entry name" value="RAB"/>
    <property type="match status" value="1"/>
</dbReference>
<dbReference type="GO" id="GO:0005886">
    <property type="term" value="C:plasma membrane"/>
    <property type="evidence" value="ECO:0007669"/>
    <property type="project" value="UniProtKB-SubCell"/>
</dbReference>
<dbReference type="PROSITE" id="PS51421">
    <property type="entry name" value="RAS"/>
    <property type="match status" value="1"/>
</dbReference>
<keyword evidence="6" id="KW-0547">Nucleotide-binding</keyword>
<evidence type="ECO:0000256" key="6">
    <source>
        <dbReference type="ARBA" id="ARBA00022741"/>
    </source>
</evidence>
<keyword evidence="4" id="KW-1003">Cell membrane</keyword>
<dbReference type="SMART" id="SM00175">
    <property type="entry name" value="RAB"/>
    <property type="match status" value="1"/>
</dbReference>
<dbReference type="PROSITE" id="PS51420">
    <property type="entry name" value="RHO"/>
    <property type="match status" value="1"/>
</dbReference>
<evidence type="ECO:0000256" key="7">
    <source>
        <dbReference type="ARBA" id="ARBA00022801"/>
    </source>
</evidence>
<keyword evidence="10" id="KW-0449">Lipoprotein</keyword>
<comment type="subcellular location">
    <subcellularLocation>
        <location evidence="1">Cell membrane</location>
        <topology evidence="1">Lipid-anchor</topology>
        <orientation evidence="1">Cytoplasmic side</orientation>
    </subcellularLocation>
</comment>
<evidence type="ECO:0000256" key="2">
    <source>
        <dbReference type="ARBA" id="ARBA00008344"/>
    </source>
</evidence>
<comment type="caution">
    <text evidence="14">The sequence shown here is derived from an EMBL/GenBank/DDBJ whole genome shotgun (WGS) entry which is preliminary data.</text>
</comment>
<comment type="catalytic activity">
    <reaction evidence="12">
        <text>GTP + H2O = GDP + phosphate + H(+)</text>
        <dbReference type="Rhea" id="RHEA:19669"/>
        <dbReference type="ChEBI" id="CHEBI:15377"/>
        <dbReference type="ChEBI" id="CHEBI:15378"/>
        <dbReference type="ChEBI" id="CHEBI:37565"/>
        <dbReference type="ChEBI" id="CHEBI:43474"/>
        <dbReference type="ChEBI" id="CHEBI:58189"/>
        <dbReference type="EC" id="3.6.5.2"/>
    </reaction>
</comment>
<feature type="non-terminal residue" evidence="14">
    <location>
        <position position="1"/>
    </location>
</feature>
<evidence type="ECO:0000256" key="5">
    <source>
        <dbReference type="ARBA" id="ARBA00022481"/>
    </source>
</evidence>
<dbReference type="Pfam" id="PF00071">
    <property type="entry name" value="Ras"/>
    <property type="match status" value="1"/>
</dbReference>
<dbReference type="NCBIfam" id="TIGR00231">
    <property type="entry name" value="small_GTP"/>
    <property type="match status" value="1"/>
</dbReference>
<evidence type="ECO:0000313" key="14">
    <source>
        <dbReference type="EMBL" id="KAK4130135.1"/>
    </source>
</evidence>
<dbReference type="PANTHER" id="PTHR24070">
    <property type="entry name" value="RAS, DI-RAS, AND RHEB FAMILY MEMBERS OF SMALL GTPASE SUPERFAMILY"/>
    <property type="match status" value="1"/>
</dbReference>
<keyword evidence="5" id="KW-0488">Methylation</keyword>
<comment type="similarity">
    <text evidence="2">Belongs to the small GTPase superfamily. Ras family.</text>
</comment>
<dbReference type="AlphaFoldDB" id="A0AAN6UCG5"/>
<evidence type="ECO:0000256" key="1">
    <source>
        <dbReference type="ARBA" id="ARBA00004342"/>
    </source>
</evidence>
<dbReference type="EMBL" id="MU853442">
    <property type="protein sequence ID" value="KAK4130135.1"/>
    <property type="molecule type" value="Genomic_DNA"/>
</dbReference>
<dbReference type="GO" id="GO:2000114">
    <property type="term" value="P:regulation of establishment of cell polarity"/>
    <property type="evidence" value="ECO:0007669"/>
    <property type="project" value="UniProtKB-ARBA"/>
</dbReference>
<dbReference type="InterPro" id="IPR005225">
    <property type="entry name" value="Small_GTP-bd"/>
</dbReference>
<dbReference type="GO" id="GO:0005525">
    <property type="term" value="F:GTP binding"/>
    <property type="evidence" value="ECO:0007669"/>
    <property type="project" value="UniProtKB-KW"/>
</dbReference>
<gene>
    <name evidence="14" type="ORF">BT67DRAFT_391985</name>
</gene>
<evidence type="ECO:0000256" key="10">
    <source>
        <dbReference type="ARBA" id="ARBA00023288"/>
    </source>
</evidence>
<keyword evidence="9" id="KW-0472">Membrane</keyword>
<sequence length="202" mass="23441">REFNVVVLGAGGVGKSCLTAQFVHNQWIESYDPTIEDTYRTQQSVDGRQVILEILDTAGTEQFVAMRDLYMKTGQGFMLVFSISSKTSFEELETLRDDIIRIKDDEDIPIVIIGNKADLEEQRTVDRAKAFALSQRWNAPYYEASARTRTNVDEPYIDLCRQMLRRDDNHDEFREDPLSQRADDLAAKRRRRKRRKDKCAIL</sequence>
<accession>A0AAN6UCG5</accession>
<name>A0AAN6UCG5_9PEZI</name>